<sequence>MTIYKLTNPLNFNIKKIIFFSEEKYATIKQLIFIALSIILLNQYSIAQTIITSKGKINLGNSWEMLYDPQGLMTLEEIEKPEIKNKFIAQKSAPSLGYRTGATWLRFNVLRPKNTSAEWWLELQSPMLDEATLYFPENNGTYIKKTIGDQATWKQRDLDYRNPVFRLVLPENTPTKFYVRVRGKNNLAIGLTLWSPISFVSALTKEQLGFGTFFAINLVLILINIWFFQATKDRSYALLSLFTITNLITTLGSEGYLYQYILRDQPDKNEFIMMLAMLLGPPTGAMFQFSYMRLSQRPEKKWTKTIIGMTWAVALLSLFLLFGMDQQWVRPFYQGWTFLCLVGLLLFVLKLAYKGSPEARIMLYAMLTFWIGVSLRIGRNLGILPPGYITDNAYYIGMAVYLLVLNYAVTRQIQRIQKEKQLAKIEALESAKRVERELEDRVVQRTRELQNAMEQVEASLKLERRAKIEQQDFFATVSHELRTPLAVIDITAQNLEFDANNVDEETRGRFRKILKSTERLSLLLDDYLNEHRFALLRHGTNLAPCNLRHLLKDAASSAEILTDGHVFEIEAEDLPENFICDQDLTKLVLRSLADNAVKYTPPGSTIRFNGQQVKNGIKLNVIDSGQGIEKELLEKIFEPYFRASNDQRQPGTGLGLALARRMIEVQRGTLTVTSTPGEGCCFSIFLPSISE</sequence>
<dbReference type="SUPFAM" id="SSF47384">
    <property type="entry name" value="Homodimeric domain of signal transducing histidine kinase"/>
    <property type="match status" value="1"/>
</dbReference>
<evidence type="ECO:0000256" key="6">
    <source>
        <dbReference type="ARBA" id="ARBA00023012"/>
    </source>
</evidence>
<dbReference type="CDD" id="cd00075">
    <property type="entry name" value="HATPase"/>
    <property type="match status" value="1"/>
</dbReference>
<evidence type="ECO:0000259" key="9">
    <source>
        <dbReference type="PROSITE" id="PS50109"/>
    </source>
</evidence>
<dbReference type="SMART" id="SM00387">
    <property type="entry name" value="HATPase_c"/>
    <property type="match status" value="1"/>
</dbReference>
<dbReference type="RefSeq" id="WP_230369178.1">
    <property type="nucleotide sequence ID" value="NZ_WLYX01000001.1"/>
</dbReference>
<dbReference type="AlphaFoldDB" id="A0A844G8G4"/>
<feature type="coiled-coil region" evidence="7">
    <location>
        <begin position="428"/>
        <end position="466"/>
    </location>
</feature>
<dbReference type="CDD" id="cd00082">
    <property type="entry name" value="HisKA"/>
    <property type="match status" value="1"/>
</dbReference>
<keyword evidence="4" id="KW-0808">Transferase</keyword>
<evidence type="ECO:0000256" key="3">
    <source>
        <dbReference type="ARBA" id="ARBA00022553"/>
    </source>
</evidence>
<evidence type="ECO:0000256" key="7">
    <source>
        <dbReference type="SAM" id="Coils"/>
    </source>
</evidence>
<dbReference type="InterPro" id="IPR036097">
    <property type="entry name" value="HisK_dim/P_sf"/>
</dbReference>
<feature type="transmembrane region" description="Helical" evidence="8">
    <location>
        <begin position="393"/>
        <end position="410"/>
    </location>
</feature>
<dbReference type="SMART" id="SM00388">
    <property type="entry name" value="HisKA"/>
    <property type="match status" value="1"/>
</dbReference>
<keyword evidence="8" id="KW-1133">Transmembrane helix</keyword>
<keyword evidence="6" id="KW-0902">Two-component regulatory system</keyword>
<evidence type="ECO:0000256" key="4">
    <source>
        <dbReference type="ARBA" id="ARBA00022679"/>
    </source>
</evidence>
<comment type="caution">
    <text evidence="10">The sequence shown here is derived from an EMBL/GenBank/DDBJ whole genome shotgun (WGS) entry which is preliminary data.</text>
</comment>
<dbReference type="InterPro" id="IPR050736">
    <property type="entry name" value="Sensor_HK_Regulatory"/>
</dbReference>
<evidence type="ECO:0000313" key="10">
    <source>
        <dbReference type="EMBL" id="MTD32676.1"/>
    </source>
</evidence>
<feature type="transmembrane region" description="Helical" evidence="8">
    <location>
        <begin position="186"/>
        <end position="204"/>
    </location>
</feature>
<dbReference type="PANTHER" id="PTHR43711">
    <property type="entry name" value="TWO-COMPONENT HISTIDINE KINASE"/>
    <property type="match status" value="1"/>
</dbReference>
<dbReference type="InterPro" id="IPR036259">
    <property type="entry name" value="MFS_trans_sf"/>
</dbReference>
<keyword evidence="3" id="KW-0597">Phosphoprotein</keyword>
<feature type="transmembrane region" description="Helical" evidence="8">
    <location>
        <begin position="306"/>
        <end position="324"/>
    </location>
</feature>
<dbReference type="PROSITE" id="PS50109">
    <property type="entry name" value="HIS_KIN"/>
    <property type="match status" value="1"/>
</dbReference>
<feature type="transmembrane region" description="Helical" evidence="8">
    <location>
        <begin position="361"/>
        <end position="378"/>
    </location>
</feature>
<dbReference type="Proteomes" id="UP000446658">
    <property type="component" value="Unassembled WGS sequence"/>
</dbReference>
<name>A0A844G8G4_9NEIS</name>
<dbReference type="Gene3D" id="3.30.565.10">
    <property type="entry name" value="Histidine kinase-like ATPase, C-terminal domain"/>
    <property type="match status" value="1"/>
</dbReference>
<dbReference type="InterPro" id="IPR011622">
    <property type="entry name" value="7TMR_DISM_rcpt_extracell_dom2"/>
</dbReference>
<dbReference type="Pfam" id="PF07696">
    <property type="entry name" value="7TMR-DISMED2"/>
    <property type="match status" value="1"/>
</dbReference>
<protein>
    <recommendedName>
        <fullName evidence="2">histidine kinase</fullName>
        <ecNumber evidence="2">2.7.13.3</ecNumber>
    </recommendedName>
</protein>
<keyword evidence="7" id="KW-0175">Coiled coil</keyword>
<keyword evidence="11" id="KW-1185">Reference proteome</keyword>
<keyword evidence="8" id="KW-0472">Membrane</keyword>
<dbReference type="Pfam" id="PF07695">
    <property type="entry name" value="7TMR-DISM_7TM"/>
    <property type="match status" value="1"/>
</dbReference>
<feature type="transmembrane region" description="Helical" evidence="8">
    <location>
        <begin position="330"/>
        <end position="349"/>
    </location>
</feature>
<dbReference type="EMBL" id="WLYX01000001">
    <property type="protein sequence ID" value="MTD32676.1"/>
    <property type="molecule type" value="Genomic_DNA"/>
</dbReference>
<keyword evidence="5 10" id="KW-0418">Kinase</keyword>
<dbReference type="GO" id="GO:0000155">
    <property type="term" value="F:phosphorelay sensor kinase activity"/>
    <property type="evidence" value="ECO:0007669"/>
    <property type="project" value="InterPro"/>
</dbReference>
<dbReference type="Gene3D" id="2.60.40.2380">
    <property type="match status" value="1"/>
</dbReference>
<evidence type="ECO:0000256" key="8">
    <source>
        <dbReference type="SAM" id="Phobius"/>
    </source>
</evidence>
<accession>A0A844G8G4</accession>
<dbReference type="SUPFAM" id="SSF103473">
    <property type="entry name" value="MFS general substrate transporter"/>
    <property type="match status" value="1"/>
</dbReference>
<dbReference type="EC" id="2.7.13.3" evidence="2"/>
<feature type="domain" description="Histidine kinase" evidence="9">
    <location>
        <begin position="476"/>
        <end position="690"/>
    </location>
</feature>
<feature type="transmembrane region" description="Helical" evidence="8">
    <location>
        <begin position="235"/>
        <end position="259"/>
    </location>
</feature>
<organism evidence="10 11">
    <name type="scientific">Paludibacterium denitrificans</name>
    <dbReference type="NCBI Taxonomy" id="2675226"/>
    <lineage>
        <taxon>Bacteria</taxon>
        <taxon>Pseudomonadati</taxon>
        <taxon>Pseudomonadota</taxon>
        <taxon>Betaproteobacteria</taxon>
        <taxon>Neisseriales</taxon>
        <taxon>Chromobacteriaceae</taxon>
        <taxon>Paludibacterium</taxon>
    </lineage>
</organism>
<dbReference type="InterPro" id="IPR003661">
    <property type="entry name" value="HisK_dim/P_dom"/>
</dbReference>
<evidence type="ECO:0000256" key="2">
    <source>
        <dbReference type="ARBA" id="ARBA00012438"/>
    </source>
</evidence>
<dbReference type="SUPFAM" id="SSF55874">
    <property type="entry name" value="ATPase domain of HSP90 chaperone/DNA topoisomerase II/histidine kinase"/>
    <property type="match status" value="1"/>
</dbReference>
<dbReference type="PANTHER" id="PTHR43711:SF1">
    <property type="entry name" value="HISTIDINE KINASE 1"/>
    <property type="match status" value="1"/>
</dbReference>
<proteinExistence type="predicted"/>
<feature type="transmembrane region" description="Helical" evidence="8">
    <location>
        <begin position="210"/>
        <end position="228"/>
    </location>
</feature>
<comment type="catalytic activity">
    <reaction evidence="1">
        <text>ATP + protein L-histidine = ADP + protein N-phospho-L-histidine.</text>
        <dbReference type="EC" id="2.7.13.3"/>
    </reaction>
</comment>
<gene>
    <name evidence="10" type="ORF">GKE73_03270</name>
</gene>
<dbReference type="PRINTS" id="PR00344">
    <property type="entry name" value="BCTRLSENSOR"/>
</dbReference>
<keyword evidence="8" id="KW-0812">Transmembrane</keyword>
<dbReference type="Pfam" id="PF02518">
    <property type="entry name" value="HATPase_c"/>
    <property type="match status" value="1"/>
</dbReference>
<evidence type="ECO:0000256" key="5">
    <source>
        <dbReference type="ARBA" id="ARBA00022777"/>
    </source>
</evidence>
<dbReference type="InterPro" id="IPR003594">
    <property type="entry name" value="HATPase_dom"/>
</dbReference>
<dbReference type="Gene3D" id="1.10.287.130">
    <property type="match status" value="1"/>
</dbReference>
<reference evidence="10 11" key="1">
    <citation type="submission" date="2019-11" db="EMBL/GenBank/DDBJ databases">
        <title>Draft genome sequence of Paludibacterium sp. dN18-1.</title>
        <authorList>
            <person name="Im W.-T."/>
        </authorList>
    </citation>
    <scope>NUCLEOTIDE SEQUENCE [LARGE SCALE GENOMIC DNA]</scope>
    <source>
        <strain evidence="11">dN 18-1</strain>
    </source>
</reference>
<dbReference type="InterPro" id="IPR005467">
    <property type="entry name" value="His_kinase_dom"/>
</dbReference>
<evidence type="ECO:0000313" key="11">
    <source>
        <dbReference type="Proteomes" id="UP000446658"/>
    </source>
</evidence>
<dbReference type="InterPro" id="IPR004358">
    <property type="entry name" value="Sig_transdc_His_kin-like_C"/>
</dbReference>
<dbReference type="InterPro" id="IPR036890">
    <property type="entry name" value="HATPase_C_sf"/>
</dbReference>
<dbReference type="InterPro" id="IPR011623">
    <property type="entry name" value="7TMR_DISM_rcpt_extracell_dom1"/>
</dbReference>
<feature type="transmembrane region" description="Helical" evidence="8">
    <location>
        <begin position="271"/>
        <end position="294"/>
    </location>
</feature>
<dbReference type="Pfam" id="PF00512">
    <property type="entry name" value="HisKA"/>
    <property type="match status" value="1"/>
</dbReference>
<evidence type="ECO:0000256" key="1">
    <source>
        <dbReference type="ARBA" id="ARBA00000085"/>
    </source>
</evidence>